<comment type="caution">
    <text evidence="1">The sequence shown here is derived from an EMBL/GenBank/DDBJ whole genome shotgun (WGS) entry which is preliminary data.</text>
</comment>
<accession>E1KNY6</accession>
<sequence>MNDSIELYGNAGNYILDGNVMSFQIGEGNQLANSSAGLFPNGNGAQMITEHQWLSVGGYQVCCRGGNNALCDEVTAEIKQNRLLPRLYSKEIKMLYGHGVCAYRQTLVDGKLKREYVALPEWDEWLGSWQERGMETTAQEFAKTCIKNYYYFGDFFCKLRFSRGKRLGMQPIAGIEALENKHCRLATTRGDVARELISYNDFHHVAVGRWTYGVGNYKVYPKFRLSEVDNYEYAAVSHHREKSVDEFYGVNETHQGARPYIQGSNKTATYINSFLRNSLAAKIHIIIPNAWVSSKRNQLIKLTDENKIRKSKHQELVRYNGIEIGTEYRESLLVEYMRLELRKIGDYLSGADNQGKAYSSVSFMDSSGHEQQWKIETIDLKYKEYIEALISYDKRTEAALLSSVGLDASITAVDKDGVISKSGSDTYYNYLIYIMSLTPEDEICAEPFNIALRLNFPHLWKQGYRIGFYREVPQRQEDIAPKDRLNQQQS</sequence>
<reference evidence="1 2" key="1">
    <citation type="submission" date="2010-08" db="EMBL/GenBank/DDBJ databases">
        <authorList>
            <person name="Durkin A.S."/>
            <person name="Madupu R."/>
            <person name="Torralba M."/>
            <person name="Gillis M."/>
            <person name="Methe B."/>
            <person name="Sutton G."/>
            <person name="Nelson K.E."/>
        </authorList>
    </citation>
    <scope>NUCLEOTIDE SEQUENCE [LARGE SCALE GENOMIC DNA]</scope>
    <source>
        <strain evidence="1 2">FB035-09AN</strain>
    </source>
</reference>
<dbReference type="STRING" id="866771.HMPREF9296_2522"/>
<proteinExistence type="predicted"/>
<dbReference type="EMBL" id="AEDO01000013">
    <property type="protein sequence ID" value="EFL46824.1"/>
    <property type="molecule type" value="Genomic_DNA"/>
</dbReference>
<name>E1KNY6_9BACT</name>
<evidence type="ECO:0000313" key="1">
    <source>
        <dbReference type="EMBL" id="EFL46824.1"/>
    </source>
</evidence>
<dbReference type="RefSeq" id="WP_004355696.1">
    <property type="nucleotide sequence ID" value="NZ_AEDO01000013.1"/>
</dbReference>
<organism evidence="1 2">
    <name type="scientific">Prevotella disiens FB035-09AN</name>
    <dbReference type="NCBI Taxonomy" id="866771"/>
    <lineage>
        <taxon>Bacteria</taxon>
        <taxon>Pseudomonadati</taxon>
        <taxon>Bacteroidota</taxon>
        <taxon>Bacteroidia</taxon>
        <taxon>Bacteroidales</taxon>
        <taxon>Prevotellaceae</taxon>
        <taxon>Prevotella</taxon>
    </lineage>
</organism>
<dbReference type="Proteomes" id="UP000003610">
    <property type="component" value="Unassembled WGS sequence"/>
</dbReference>
<evidence type="ECO:0000313" key="2">
    <source>
        <dbReference type="Proteomes" id="UP000003610"/>
    </source>
</evidence>
<dbReference type="eggNOG" id="ENOG502Z9C5">
    <property type="taxonomic scope" value="Bacteria"/>
</dbReference>
<gene>
    <name evidence="1" type="ORF">HMPREF9296_2522</name>
</gene>
<dbReference type="AlphaFoldDB" id="E1KNY6"/>
<protein>
    <submittedName>
        <fullName evidence="1">Uncharacterized protein</fullName>
    </submittedName>
</protein>